<organism evidence="5 6">
    <name type="scientific">[Bacillus] enclensis</name>
    <dbReference type="NCBI Taxonomy" id="1402860"/>
    <lineage>
        <taxon>Bacteria</taxon>
        <taxon>Bacillati</taxon>
        <taxon>Bacillota</taxon>
        <taxon>Bacilli</taxon>
        <taxon>Bacillales</taxon>
        <taxon>Bacillaceae</taxon>
        <taxon>Rossellomorea</taxon>
    </lineage>
</organism>
<evidence type="ECO:0000256" key="1">
    <source>
        <dbReference type="ARBA" id="ARBA00022598"/>
    </source>
</evidence>
<feature type="domain" description="Bacillithiol biosynthesis BshC N-terminal Rossmann-like" evidence="3">
    <location>
        <begin position="1"/>
        <end position="378"/>
    </location>
</feature>
<dbReference type="EMBL" id="FMAU01000002">
    <property type="protein sequence ID" value="SCC04253.1"/>
    <property type="molecule type" value="Genomic_DNA"/>
</dbReference>
<evidence type="ECO:0000313" key="5">
    <source>
        <dbReference type="EMBL" id="SCC04253.1"/>
    </source>
</evidence>
<gene>
    <name evidence="2" type="primary">bshC</name>
    <name evidence="5" type="ORF">GA0061094_2050</name>
</gene>
<protein>
    <recommendedName>
        <fullName evidence="2">Putative cysteine ligase BshC</fullName>
        <ecNumber evidence="2">6.-.-.-</ecNumber>
    </recommendedName>
</protein>
<keyword evidence="1 2" id="KW-0436">Ligase</keyword>
<dbReference type="RefSeq" id="WP_058298361.1">
    <property type="nucleotide sequence ID" value="NZ_FMAU01000002.1"/>
</dbReference>
<accession>A0A0V8HIV1</accession>
<dbReference type="PIRSF" id="PIRSF012535">
    <property type="entry name" value="UCP012535"/>
    <property type="match status" value="1"/>
</dbReference>
<comment type="similarity">
    <text evidence="2">Belongs to the BshC family.</text>
</comment>
<dbReference type="AlphaFoldDB" id="A0A0V8HIV1"/>
<dbReference type="Pfam" id="PF24850">
    <property type="entry name" value="CC_BshC"/>
    <property type="match status" value="1"/>
</dbReference>
<dbReference type="InterPro" id="IPR055399">
    <property type="entry name" value="CC_BshC"/>
</dbReference>
<dbReference type="OrthoDB" id="9765151at2"/>
<evidence type="ECO:0000256" key="2">
    <source>
        <dbReference type="HAMAP-Rule" id="MF_01867"/>
    </source>
</evidence>
<reference evidence="6" key="1">
    <citation type="submission" date="2016-08" db="EMBL/GenBank/DDBJ databases">
        <authorList>
            <person name="Varghese N."/>
            <person name="Submissions Spin"/>
        </authorList>
    </citation>
    <scope>NUCLEOTIDE SEQUENCE [LARGE SCALE GENOMIC DNA]</scope>
    <source>
        <strain evidence="6">SGD-1123</strain>
    </source>
</reference>
<proteinExistence type="inferred from homology"/>
<evidence type="ECO:0000259" key="4">
    <source>
        <dbReference type="Pfam" id="PF24850"/>
    </source>
</evidence>
<dbReference type="GO" id="GO:0016874">
    <property type="term" value="F:ligase activity"/>
    <property type="evidence" value="ECO:0007669"/>
    <property type="project" value="UniProtKB-UniRule"/>
</dbReference>
<name>A0A0V8HIV1_9BACI</name>
<keyword evidence="2" id="KW-0175">Coiled coil</keyword>
<sequence>MDLENLNIPAINQFASLYIEQKEPVTSFFHYNINQSDVYSQRMEDLAAREFPRAELTDCIAGYMKGLPGSREVNESLAKLKNDAVAVVAGQQAGLLTGPLYTIHKIISIIKLAKQQEKELNHPVVPVFWIAGEDHDYQEVNHIYLEKGNIIEKKGYPERVSGKKMTSDISYDRNVMKNWVTEILKTLGETPHTKKLAGELTEMIEDQNDIVRFFAHFVMHLFKDFGLLVIDSAYPQLRSLEKHHFHHLIEGSQQITNAVLEQQGEIKRNGFNTQLDISPDAANIFINLNNERALLEREDYSFTEKNTGSVISAAELLSMLEKTPENFSNNVVTRPMMQEWLFPTLAFIGGPGEIAYWGELKKAFEYVGLKIPPVIPRLSITLLEREVEKKMDLLGLSLSQVLMNGVTEVRERYWESIKLPSLEIEISELEQMMQKKYEDIRDKTARIGHGLDQIADKNLSIHLQQLDFLRKRTDKALRDKHDKTFSDFAKVDNCLRPSGGPQERTWNVLYFLNKYGEDFIRNLTSLPMDFDGSHKVVYV</sequence>
<evidence type="ECO:0000313" key="6">
    <source>
        <dbReference type="Proteomes" id="UP000181997"/>
    </source>
</evidence>
<feature type="domain" description="Bacillithiol biosynthesis BshC C-terminal coiled-coil" evidence="4">
    <location>
        <begin position="380"/>
        <end position="538"/>
    </location>
</feature>
<dbReference type="Proteomes" id="UP000181997">
    <property type="component" value="Unassembled WGS sequence"/>
</dbReference>
<keyword evidence="6" id="KW-1185">Reference proteome</keyword>
<feature type="coiled-coil region" evidence="2">
    <location>
        <begin position="419"/>
        <end position="446"/>
    </location>
</feature>
<dbReference type="InterPro" id="IPR011199">
    <property type="entry name" value="Bacillithiol_biosynth_BshC"/>
</dbReference>
<dbReference type="InterPro" id="IPR055398">
    <property type="entry name" value="Rossmann-like_BshC"/>
</dbReference>
<evidence type="ECO:0000259" key="3">
    <source>
        <dbReference type="Pfam" id="PF10079"/>
    </source>
</evidence>
<dbReference type="EC" id="6.-.-.-" evidence="2"/>
<dbReference type="NCBIfam" id="TIGR03998">
    <property type="entry name" value="thiol_BshC"/>
    <property type="match status" value="1"/>
</dbReference>
<dbReference type="Pfam" id="PF10079">
    <property type="entry name" value="Rossmann-like_BshC"/>
    <property type="match status" value="1"/>
</dbReference>
<dbReference type="HAMAP" id="MF_01867">
    <property type="entry name" value="BshC"/>
    <property type="match status" value="1"/>
</dbReference>
<comment type="function">
    <text evidence="2">Involved in bacillithiol (BSH) biosynthesis. May catalyze the last step of the pathway, the addition of cysteine to glucosamine malate (GlcN-Mal) to generate BSH.</text>
</comment>